<dbReference type="Proteomes" id="UP001578633">
    <property type="component" value="Chromosome 4"/>
</dbReference>
<evidence type="ECO:0000256" key="1">
    <source>
        <dbReference type="SAM" id="MobiDB-lite"/>
    </source>
</evidence>
<dbReference type="RefSeq" id="XP_069307400.1">
    <property type="nucleotide sequence ID" value="XM_069451552.1"/>
</dbReference>
<evidence type="ECO:0000256" key="2">
    <source>
        <dbReference type="SAM" id="Phobius"/>
    </source>
</evidence>
<protein>
    <recommendedName>
        <fullName evidence="6">Mid2 domain-containing protein</fullName>
    </recommendedName>
</protein>
<dbReference type="GeneID" id="96085678"/>
<evidence type="ECO:0000256" key="3">
    <source>
        <dbReference type="SAM" id="SignalP"/>
    </source>
</evidence>
<reference evidence="4 5" key="1">
    <citation type="submission" date="2024-09" db="EMBL/GenBank/DDBJ databases">
        <title>T2T genomes of carrot and Alternaria dauci and their utility for understanding host-pathogen interaction during carrot leaf blight disease.</title>
        <authorList>
            <person name="Liu W."/>
            <person name="Xu S."/>
            <person name="Ou C."/>
            <person name="Liu X."/>
            <person name="Zhuang F."/>
            <person name="Deng X.W."/>
        </authorList>
    </citation>
    <scope>NUCLEOTIDE SEQUENCE [LARGE SCALE GENOMIC DNA]</scope>
    <source>
        <strain evidence="4 5">A2016</strain>
    </source>
</reference>
<keyword evidence="2" id="KW-1133">Transmembrane helix</keyword>
<feature type="signal peptide" evidence="3">
    <location>
        <begin position="1"/>
        <end position="19"/>
    </location>
</feature>
<evidence type="ECO:0000313" key="5">
    <source>
        <dbReference type="Proteomes" id="UP001578633"/>
    </source>
</evidence>
<gene>
    <name evidence="4" type="ORF">ACET3X_005356</name>
</gene>
<organism evidence="4 5">
    <name type="scientific">Alternaria dauci</name>
    <dbReference type="NCBI Taxonomy" id="48095"/>
    <lineage>
        <taxon>Eukaryota</taxon>
        <taxon>Fungi</taxon>
        <taxon>Dikarya</taxon>
        <taxon>Ascomycota</taxon>
        <taxon>Pezizomycotina</taxon>
        <taxon>Dothideomycetes</taxon>
        <taxon>Pleosporomycetidae</taxon>
        <taxon>Pleosporales</taxon>
        <taxon>Pleosporineae</taxon>
        <taxon>Pleosporaceae</taxon>
        <taxon>Alternaria</taxon>
        <taxon>Alternaria sect. Porri</taxon>
    </lineage>
</organism>
<dbReference type="EMBL" id="JBHGVX010000004">
    <property type="protein sequence ID" value="KAL1796816.1"/>
    <property type="molecule type" value="Genomic_DNA"/>
</dbReference>
<evidence type="ECO:0008006" key="6">
    <source>
        <dbReference type="Google" id="ProtNLM"/>
    </source>
</evidence>
<keyword evidence="5" id="KW-1185">Reference proteome</keyword>
<evidence type="ECO:0000313" key="4">
    <source>
        <dbReference type="EMBL" id="KAL1796816.1"/>
    </source>
</evidence>
<keyword evidence="3" id="KW-0732">Signal</keyword>
<keyword evidence="2" id="KW-0472">Membrane</keyword>
<keyword evidence="2" id="KW-0812">Transmembrane</keyword>
<comment type="caution">
    <text evidence="4">The sequence shown here is derived from an EMBL/GenBank/DDBJ whole genome shotgun (WGS) entry which is preliminary data.</text>
</comment>
<proteinExistence type="predicted"/>
<feature type="compositionally biased region" description="Low complexity" evidence="1">
    <location>
        <begin position="234"/>
        <end position="244"/>
    </location>
</feature>
<accession>A0ABR3UK19</accession>
<feature type="transmembrane region" description="Helical" evidence="2">
    <location>
        <begin position="190"/>
        <end position="216"/>
    </location>
</feature>
<sequence length="295" mass="31338">MRVATSIAVFLSVSPTVLATCYFPNGNVVDSDTACNPNAIVSSCCYDNQACLSNGLCVSDPHDPVKARYHRGTCTDQAWKSGNCVRQCLDIEDNGAPVYSCNATDTDSYCCGDDCECENPFEVFSFNQSPADVYTMTIILESFTQTHTSTPSATSSAPSSSTSPTSVLVTSTTLASATTRPESQGGSINYVALGVGLGVGLGIGIPAALIAAFFFWRRKKGYKPANDGTESPMELNNELNNEDLSPPQEKYAYDRQTEVPGDIPAAELPATPHEPIELASPTNPTPNTGTATKYH</sequence>
<feature type="region of interest" description="Disordered" evidence="1">
    <location>
        <begin position="225"/>
        <end position="295"/>
    </location>
</feature>
<name>A0ABR3UK19_9PLEO</name>
<feature type="chain" id="PRO_5047049709" description="Mid2 domain-containing protein" evidence="3">
    <location>
        <begin position="20"/>
        <end position="295"/>
    </location>
</feature>